<evidence type="ECO:0000256" key="1">
    <source>
        <dbReference type="SAM" id="MobiDB-lite"/>
    </source>
</evidence>
<reference evidence="2 3" key="1">
    <citation type="journal article" date="2019" name="Int. J. Syst. Evol. Microbiol.">
        <title>The Global Catalogue of Microorganisms (GCM) 10K type strain sequencing project: providing services to taxonomists for standard genome sequencing and annotation.</title>
        <authorList>
            <consortium name="The Broad Institute Genomics Platform"/>
            <consortium name="The Broad Institute Genome Sequencing Center for Infectious Disease"/>
            <person name="Wu L."/>
            <person name="Ma J."/>
        </authorList>
    </citation>
    <scope>NUCLEOTIDE SEQUENCE [LARGE SCALE GENOMIC DNA]</scope>
    <source>
        <strain evidence="2 3">GX21</strain>
    </source>
</reference>
<feature type="region of interest" description="Disordered" evidence="1">
    <location>
        <begin position="1"/>
        <end position="23"/>
    </location>
</feature>
<keyword evidence="3" id="KW-1185">Reference proteome</keyword>
<sequence>MVENDDVARQARQFHEETPHAVSVSVTLSTHTRGVLSEIRDELNDRAGEPILNTNDVVRLALEGASRYHERAPASDDDVHALTAAVRDALDETGAD</sequence>
<protein>
    <submittedName>
        <fullName evidence="2">Uncharacterized protein</fullName>
    </submittedName>
</protein>
<name>A0ABD6A189_9EURY</name>
<feature type="compositionally biased region" description="Basic and acidic residues" evidence="1">
    <location>
        <begin position="1"/>
        <end position="19"/>
    </location>
</feature>
<evidence type="ECO:0000313" key="2">
    <source>
        <dbReference type="EMBL" id="MFC7256564.1"/>
    </source>
</evidence>
<gene>
    <name evidence="2" type="ORF">ACFQKE_14860</name>
</gene>
<dbReference type="EMBL" id="JBHTAT010000001">
    <property type="protein sequence ID" value="MFC7256564.1"/>
    <property type="molecule type" value="Genomic_DNA"/>
</dbReference>
<accession>A0ABD6A189</accession>
<organism evidence="2 3">
    <name type="scientific">Haloplanus litoreus</name>
    <dbReference type="NCBI Taxonomy" id="767515"/>
    <lineage>
        <taxon>Archaea</taxon>
        <taxon>Methanobacteriati</taxon>
        <taxon>Methanobacteriota</taxon>
        <taxon>Stenosarchaea group</taxon>
        <taxon>Halobacteria</taxon>
        <taxon>Halobacteriales</taxon>
        <taxon>Haloferacaceae</taxon>
        <taxon>Haloplanus</taxon>
    </lineage>
</organism>
<dbReference type="Proteomes" id="UP001596434">
    <property type="component" value="Unassembled WGS sequence"/>
</dbReference>
<evidence type="ECO:0000313" key="3">
    <source>
        <dbReference type="Proteomes" id="UP001596434"/>
    </source>
</evidence>
<dbReference type="AlphaFoldDB" id="A0ABD6A189"/>
<dbReference type="RefSeq" id="WP_379705553.1">
    <property type="nucleotide sequence ID" value="NZ_JBHTAT010000001.1"/>
</dbReference>
<comment type="caution">
    <text evidence="2">The sequence shown here is derived from an EMBL/GenBank/DDBJ whole genome shotgun (WGS) entry which is preliminary data.</text>
</comment>
<dbReference type="GeneID" id="96954956"/>
<proteinExistence type="predicted"/>